<dbReference type="PANTHER" id="PTHR40082:SF1">
    <property type="entry name" value="BLR5956 PROTEIN"/>
    <property type="match status" value="1"/>
</dbReference>
<dbReference type="Pfam" id="PF02602">
    <property type="entry name" value="HEM4"/>
    <property type="match status" value="1"/>
</dbReference>
<dbReference type="PANTHER" id="PTHR40082">
    <property type="entry name" value="BLR5956 PROTEIN"/>
    <property type="match status" value="1"/>
</dbReference>
<dbReference type="SUPFAM" id="SSF69618">
    <property type="entry name" value="HemD-like"/>
    <property type="match status" value="1"/>
</dbReference>
<dbReference type="Proteomes" id="UP000318384">
    <property type="component" value="Chromosome"/>
</dbReference>
<gene>
    <name evidence="2" type="ORF">V202x_26460</name>
</gene>
<dbReference type="InterPro" id="IPR039793">
    <property type="entry name" value="UROS/Hem4"/>
</dbReference>
<sequence>MRALIERNQAVPTLVHSMDEIPLDNNERVKAFCEKLFRNEIDVIVFLTGVGATALLNAVEVDYPREQFLEALRNITVTVRGPKPTVVLRKWEVPIDYAALEPNTWHEIISVWDQHDFSVTDKRIAIQEYGKPVQDFYDELHARGAEVLPVPVYRWALPQDLSGLRNAVHATIQGEFDVLMFTSAQQISHVLQIAEVEQLTEKWLQAASQTMIASVGPACSEALQQAGLSVDFEASPPKMGPLVKDALQVAPEILAKKR</sequence>
<dbReference type="EMBL" id="CP037422">
    <property type="protein sequence ID" value="QDU09273.1"/>
    <property type="molecule type" value="Genomic_DNA"/>
</dbReference>
<evidence type="ECO:0000313" key="2">
    <source>
        <dbReference type="EMBL" id="QDU09273.1"/>
    </source>
</evidence>
<dbReference type="GO" id="GO:0006780">
    <property type="term" value="P:uroporphyrinogen III biosynthetic process"/>
    <property type="evidence" value="ECO:0007669"/>
    <property type="project" value="InterPro"/>
</dbReference>
<protein>
    <submittedName>
        <fullName evidence="2">Bifunctional uroporphyrinogen-III synthetase/response regulator domain protein</fullName>
    </submittedName>
</protein>
<name>A0A517WVI9_9PLAN</name>
<accession>A0A517WVI9</accession>
<dbReference type="AlphaFoldDB" id="A0A517WVI9"/>
<feature type="domain" description="Tetrapyrrole biosynthesis uroporphyrinogen III synthase" evidence="1">
    <location>
        <begin position="2"/>
        <end position="243"/>
    </location>
</feature>
<keyword evidence="3" id="KW-1185">Reference proteome</keyword>
<evidence type="ECO:0000313" key="3">
    <source>
        <dbReference type="Proteomes" id="UP000318384"/>
    </source>
</evidence>
<dbReference type="CDD" id="cd06578">
    <property type="entry name" value="HemD"/>
    <property type="match status" value="1"/>
</dbReference>
<reference evidence="2 3" key="1">
    <citation type="submission" date="2019-03" db="EMBL/GenBank/DDBJ databases">
        <title>Deep-cultivation of Planctomycetes and their phenomic and genomic characterization uncovers novel biology.</title>
        <authorList>
            <person name="Wiegand S."/>
            <person name="Jogler M."/>
            <person name="Boedeker C."/>
            <person name="Pinto D."/>
            <person name="Vollmers J."/>
            <person name="Rivas-Marin E."/>
            <person name="Kohn T."/>
            <person name="Peeters S.H."/>
            <person name="Heuer A."/>
            <person name="Rast P."/>
            <person name="Oberbeckmann S."/>
            <person name="Bunk B."/>
            <person name="Jeske O."/>
            <person name="Meyerdierks A."/>
            <person name="Storesund J.E."/>
            <person name="Kallscheuer N."/>
            <person name="Luecker S."/>
            <person name="Lage O.M."/>
            <person name="Pohl T."/>
            <person name="Merkel B.J."/>
            <person name="Hornburger P."/>
            <person name="Mueller R.-W."/>
            <person name="Bruemmer F."/>
            <person name="Labrenz M."/>
            <person name="Spormann A.M."/>
            <person name="Op den Camp H."/>
            <person name="Overmann J."/>
            <person name="Amann R."/>
            <person name="Jetten M.S.M."/>
            <person name="Mascher T."/>
            <person name="Medema M.H."/>
            <person name="Devos D.P."/>
            <person name="Kaster A.-K."/>
            <person name="Ovreas L."/>
            <person name="Rohde M."/>
            <person name="Galperin M.Y."/>
            <person name="Jogler C."/>
        </authorList>
    </citation>
    <scope>NUCLEOTIDE SEQUENCE [LARGE SCALE GENOMIC DNA]</scope>
    <source>
        <strain evidence="2 3">V202</strain>
    </source>
</reference>
<proteinExistence type="predicted"/>
<dbReference type="InterPro" id="IPR036108">
    <property type="entry name" value="4pyrrol_syn_uPrphyn_synt_sf"/>
</dbReference>
<dbReference type="Gene3D" id="3.40.50.10090">
    <property type="match status" value="2"/>
</dbReference>
<dbReference type="GO" id="GO:0004852">
    <property type="term" value="F:uroporphyrinogen-III synthase activity"/>
    <property type="evidence" value="ECO:0007669"/>
    <property type="project" value="InterPro"/>
</dbReference>
<dbReference type="InterPro" id="IPR003754">
    <property type="entry name" value="4pyrrol_synth_uPrphyn_synth"/>
</dbReference>
<evidence type="ECO:0000259" key="1">
    <source>
        <dbReference type="Pfam" id="PF02602"/>
    </source>
</evidence>
<organism evidence="2 3">
    <name type="scientific">Gimesia aquarii</name>
    <dbReference type="NCBI Taxonomy" id="2527964"/>
    <lineage>
        <taxon>Bacteria</taxon>
        <taxon>Pseudomonadati</taxon>
        <taxon>Planctomycetota</taxon>
        <taxon>Planctomycetia</taxon>
        <taxon>Planctomycetales</taxon>
        <taxon>Planctomycetaceae</taxon>
        <taxon>Gimesia</taxon>
    </lineage>
</organism>